<keyword evidence="1" id="KW-0812">Transmembrane</keyword>
<dbReference type="RefSeq" id="WP_134673126.1">
    <property type="nucleotide sequence ID" value="NZ_SPUH01000001.1"/>
</dbReference>
<reference evidence="2 3" key="1">
    <citation type="submission" date="2019-01" db="EMBL/GenBank/DDBJ databases">
        <authorList>
            <person name="Zhang S."/>
        </authorList>
    </citation>
    <scope>NUCLEOTIDE SEQUENCE [LARGE SCALE GENOMIC DNA]</scope>
    <source>
        <strain evidence="2 3">1626</strain>
    </source>
</reference>
<dbReference type="AlphaFoldDB" id="A0A4Z1RJC2"/>
<name>A0A4Z1RJC2_9GAMM</name>
<sequence>MRALLVAIVVFAAVWLCAIGLWRGTGATPGGVQMALVLGVLPLALLGGVYVVREARRREPTDAGASPGVMAPDGTPQDTVTAPAMAVRATAVCLPSADNPADALAALVQPRRPGLHPTLRDRDGLPVFAASVEHVDTLAADGMLQRHAPGVRAGEEALRALALLEQVAETLFADTAALLPRAVQTDGQVVAGMHHREAATAGERVDVQLLLPAAWPTALREASATAMRQCAADCGLPAAQLHVQAVPVADAREAWSRLRLVLDAAATPVGRDQPRRWHVLLAADSQVGAQAVRRLESAGLLLGARHQEGVLPGEGAAGVLLLPAADCDGAIALLHPLVDGETSLASLRAGARATADLLERAMRQAAIGASSIGLVLSDADQRSAPAVETAAAVSLACPDLDPVRACAALCVPNGALGIVAPVAQLALAAARVAGSSQPVLALSLPDERRRLALVVVPPVADDFTTHDDADASTTAA</sequence>
<keyword evidence="1" id="KW-1133">Transmembrane helix</keyword>
<gene>
    <name evidence="2" type="ORF">E4582_02435</name>
</gene>
<dbReference type="Proteomes" id="UP000298681">
    <property type="component" value="Unassembled WGS sequence"/>
</dbReference>
<evidence type="ECO:0000256" key="1">
    <source>
        <dbReference type="SAM" id="Phobius"/>
    </source>
</evidence>
<keyword evidence="3" id="KW-1185">Reference proteome</keyword>
<dbReference type="EMBL" id="SPUH01000001">
    <property type="protein sequence ID" value="TKS53741.1"/>
    <property type="molecule type" value="Genomic_DNA"/>
</dbReference>
<proteinExistence type="predicted"/>
<accession>A0A4Z1RJC2</accession>
<organism evidence="2 3">
    <name type="scientific">Luteimonas yindakuii</name>
    <dbReference type="NCBI Taxonomy" id="2565782"/>
    <lineage>
        <taxon>Bacteria</taxon>
        <taxon>Pseudomonadati</taxon>
        <taxon>Pseudomonadota</taxon>
        <taxon>Gammaproteobacteria</taxon>
        <taxon>Lysobacterales</taxon>
        <taxon>Lysobacteraceae</taxon>
        <taxon>Luteimonas</taxon>
    </lineage>
</organism>
<comment type="caution">
    <text evidence="2">The sequence shown here is derived from an EMBL/GenBank/DDBJ whole genome shotgun (WGS) entry which is preliminary data.</text>
</comment>
<keyword evidence="1" id="KW-0472">Membrane</keyword>
<evidence type="ECO:0000313" key="2">
    <source>
        <dbReference type="EMBL" id="TKS53741.1"/>
    </source>
</evidence>
<feature type="transmembrane region" description="Helical" evidence="1">
    <location>
        <begin position="34"/>
        <end position="52"/>
    </location>
</feature>
<protein>
    <submittedName>
        <fullName evidence="2">Uncharacterized protein</fullName>
    </submittedName>
</protein>
<evidence type="ECO:0000313" key="3">
    <source>
        <dbReference type="Proteomes" id="UP000298681"/>
    </source>
</evidence>